<dbReference type="OrthoDB" id="5347586at2759"/>
<proteinExistence type="predicted"/>
<reference evidence="2" key="1">
    <citation type="submission" date="2021-03" db="EMBL/GenBank/DDBJ databases">
        <authorList>
            <person name="Tagirdzhanova G."/>
        </authorList>
    </citation>
    <scope>NUCLEOTIDE SEQUENCE</scope>
</reference>
<dbReference type="Proteomes" id="UP000664534">
    <property type="component" value="Unassembled WGS sequence"/>
</dbReference>
<sequence>MEDALYPKMSQSTYRAVDPNLRPSDAPIAEAAARAGFDCSGWPKLKGLIDAVRAVDKPISYPDRWTGPAAYHSDIYPDRWKADGMRARKGVTQAYRDAGRTPSVPAFVVSAKQLTKNVNSITRRQRSARPPATGTNNTALGPRASNKRNADVMDTVSSSPKRAKTELPVIPNVIDLTQDDEPTTEFIPSRRLPLRPALANITNRDTVPKSSRKRRKNAAPVREQDVHSESLGLLAKIASKLRASVHALEVDRETLRQRWEVDSELQLQHVTDHLATLNGCFARAENGIHAALEVIEKGLLVDGLAVG</sequence>
<accession>A0A8H3FTP9</accession>
<evidence type="ECO:0000256" key="1">
    <source>
        <dbReference type="SAM" id="MobiDB-lite"/>
    </source>
</evidence>
<feature type="region of interest" description="Disordered" evidence="1">
    <location>
        <begin position="205"/>
        <end position="225"/>
    </location>
</feature>
<protein>
    <submittedName>
        <fullName evidence="2">Uncharacterized protein</fullName>
    </submittedName>
</protein>
<evidence type="ECO:0000313" key="2">
    <source>
        <dbReference type="EMBL" id="CAF9930484.1"/>
    </source>
</evidence>
<name>A0A8H3FTP9_9LECA</name>
<dbReference type="EMBL" id="CAJPDT010000057">
    <property type="protein sequence ID" value="CAF9930484.1"/>
    <property type="molecule type" value="Genomic_DNA"/>
</dbReference>
<feature type="region of interest" description="Disordered" evidence="1">
    <location>
        <begin position="119"/>
        <end position="162"/>
    </location>
</feature>
<evidence type="ECO:0000313" key="3">
    <source>
        <dbReference type="Proteomes" id="UP000664534"/>
    </source>
</evidence>
<comment type="caution">
    <text evidence="2">The sequence shown here is derived from an EMBL/GenBank/DDBJ whole genome shotgun (WGS) entry which is preliminary data.</text>
</comment>
<keyword evidence="3" id="KW-1185">Reference proteome</keyword>
<organism evidence="2 3">
    <name type="scientific">Imshaugia aleurites</name>
    <dbReference type="NCBI Taxonomy" id="172621"/>
    <lineage>
        <taxon>Eukaryota</taxon>
        <taxon>Fungi</taxon>
        <taxon>Dikarya</taxon>
        <taxon>Ascomycota</taxon>
        <taxon>Pezizomycotina</taxon>
        <taxon>Lecanoromycetes</taxon>
        <taxon>OSLEUM clade</taxon>
        <taxon>Lecanoromycetidae</taxon>
        <taxon>Lecanorales</taxon>
        <taxon>Lecanorineae</taxon>
        <taxon>Parmeliaceae</taxon>
        <taxon>Imshaugia</taxon>
    </lineage>
</organism>
<dbReference type="AlphaFoldDB" id="A0A8H3FTP9"/>
<gene>
    <name evidence="2" type="ORF">IMSHALPRED_008191</name>
</gene>